<comment type="caution">
    <text evidence="1">The sequence shown here is derived from an EMBL/GenBank/DDBJ whole genome shotgun (WGS) entry which is preliminary data.</text>
</comment>
<gene>
    <name evidence="1" type="ORF">FOZ63_000521</name>
</gene>
<evidence type="ECO:0000313" key="1">
    <source>
        <dbReference type="EMBL" id="KAF4698627.1"/>
    </source>
</evidence>
<proteinExistence type="predicted"/>
<dbReference type="AlphaFoldDB" id="A0A7J6PRV8"/>
<dbReference type="Gene3D" id="1.20.1250.20">
    <property type="entry name" value="MFS general substrate transporter like domains"/>
    <property type="match status" value="1"/>
</dbReference>
<dbReference type="InterPro" id="IPR036259">
    <property type="entry name" value="MFS_trans_sf"/>
</dbReference>
<reference evidence="1 2" key="1">
    <citation type="submission" date="2020-04" db="EMBL/GenBank/DDBJ databases">
        <title>Perkinsus olseni comparative genomics.</title>
        <authorList>
            <person name="Bogema D.R."/>
        </authorList>
    </citation>
    <scope>NUCLEOTIDE SEQUENCE [LARGE SCALE GENOMIC DNA]</scope>
    <source>
        <strain evidence="1 2">ATCC PRA-207</strain>
    </source>
</reference>
<name>A0A7J6PRV8_PEROL</name>
<sequence>MSAKREALSWTDSSGNVYHYYHKPMLNAVIFVLLQELCERLAFFGITPNAQTFFKEYLNYTDAEANSYIATFQAILYVRRFSQRCYPIPFWAFMQLFYRSL</sequence>
<protein>
    <submittedName>
        <fullName evidence="1">Uncharacterized protein</fullName>
    </submittedName>
</protein>
<dbReference type="EMBL" id="JABANO010038393">
    <property type="protein sequence ID" value="KAF4698627.1"/>
    <property type="molecule type" value="Genomic_DNA"/>
</dbReference>
<keyword evidence="2" id="KW-1185">Reference proteome</keyword>
<dbReference type="Proteomes" id="UP000553632">
    <property type="component" value="Unassembled WGS sequence"/>
</dbReference>
<accession>A0A7J6PRV8</accession>
<organism evidence="1 2">
    <name type="scientific">Perkinsus olseni</name>
    <name type="common">Perkinsus atlanticus</name>
    <dbReference type="NCBI Taxonomy" id="32597"/>
    <lineage>
        <taxon>Eukaryota</taxon>
        <taxon>Sar</taxon>
        <taxon>Alveolata</taxon>
        <taxon>Perkinsozoa</taxon>
        <taxon>Perkinsea</taxon>
        <taxon>Perkinsida</taxon>
        <taxon>Perkinsidae</taxon>
        <taxon>Perkinsus</taxon>
    </lineage>
</organism>
<evidence type="ECO:0000313" key="2">
    <source>
        <dbReference type="Proteomes" id="UP000553632"/>
    </source>
</evidence>